<dbReference type="EMBL" id="AYKW01000012">
    <property type="protein sequence ID" value="PIL30999.1"/>
    <property type="molecule type" value="Genomic_DNA"/>
</dbReference>
<reference evidence="1 2" key="1">
    <citation type="journal article" date="2015" name="Sci. Rep.">
        <title>Chromosome-level genome map provides insights into diverse defense mechanisms in the medicinal fungus Ganoderma sinense.</title>
        <authorList>
            <person name="Zhu Y."/>
            <person name="Xu J."/>
            <person name="Sun C."/>
            <person name="Zhou S."/>
            <person name="Xu H."/>
            <person name="Nelson D.R."/>
            <person name="Qian J."/>
            <person name="Song J."/>
            <person name="Luo H."/>
            <person name="Xiang L."/>
            <person name="Li Y."/>
            <person name="Xu Z."/>
            <person name="Ji A."/>
            <person name="Wang L."/>
            <person name="Lu S."/>
            <person name="Hayward A."/>
            <person name="Sun W."/>
            <person name="Li X."/>
            <person name="Schwartz D.C."/>
            <person name="Wang Y."/>
            <person name="Chen S."/>
        </authorList>
    </citation>
    <scope>NUCLEOTIDE SEQUENCE [LARGE SCALE GENOMIC DNA]</scope>
    <source>
        <strain evidence="1 2">ZZ0214-1</strain>
    </source>
</reference>
<gene>
    <name evidence="1" type="ORF">GSI_05692</name>
</gene>
<dbReference type="CDD" id="cd12148">
    <property type="entry name" value="fungal_TF_MHR"/>
    <property type="match status" value="1"/>
</dbReference>
<accession>A0A2G8SB60</accession>
<evidence type="ECO:0000313" key="1">
    <source>
        <dbReference type="EMBL" id="PIL30999.1"/>
    </source>
</evidence>
<comment type="caution">
    <text evidence="1">The sequence shown here is derived from an EMBL/GenBank/DDBJ whole genome shotgun (WGS) entry which is preliminary data.</text>
</comment>
<organism evidence="1 2">
    <name type="scientific">Ganoderma sinense ZZ0214-1</name>
    <dbReference type="NCBI Taxonomy" id="1077348"/>
    <lineage>
        <taxon>Eukaryota</taxon>
        <taxon>Fungi</taxon>
        <taxon>Dikarya</taxon>
        <taxon>Basidiomycota</taxon>
        <taxon>Agaricomycotina</taxon>
        <taxon>Agaricomycetes</taxon>
        <taxon>Polyporales</taxon>
        <taxon>Polyporaceae</taxon>
        <taxon>Ganoderma</taxon>
    </lineage>
</organism>
<keyword evidence="2" id="KW-1185">Reference proteome</keyword>
<name>A0A2G8SB60_9APHY</name>
<dbReference type="AlphaFoldDB" id="A0A2G8SB60"/>
<protein>
    <submittedName>
        <fullName evidence="1">Uncharacterized protein</fullName>
    </submittedName>
</protein>
<sequence>MAHNVQNDSEKDKEAAELDKELVECMCKLSMYSSLLQYHGELSGLLVFICSMMVLAPKYSPQHNNQYSWLKIFVENDFPVLLAYTFPLPTSDLLSTLVDLFFAHVNSHYPVLHQPTFTMSITTSDTSAMGASAQWYCWCV</sequence>
<dbReference type="Proteomes" id="UP000230002">
    <property type="component" value="Unassembled WGS sequence"/>
</dbReference>
<dbReference type="OrthoDB" id="4456959at2759"/>
<proteinExistence type="predicted"/>
<evidence type="ECO:0000313" key="2">
    <source>
        <dbReference type="Proteomes" id="UP000230002"/>
    </source>
</evidence>